<sequence>MINASIRAHASDGLRYPGTCLLADSSRFGARAIYRIGALERVRQIITDEGLPADECERIRAMGIALTPARTDLSKRPALSER</sequence>
<dbReference type="Proteomes" id="UP000320314">
    <property type="component" value="Unassembled WGS sequence"/>
</dbReference>
<evidence type="ECO:0000313" key="2">
    <source>
        <dbReference type="Proteomes" id="UP000320314"/>
    </source>
</evidence>
<keyword evidence="2" id="KW-1185">Reference proteome</keyword>
<name>A0A506U513_9HYPH</name>
<dbReference type="OrthoDB" id="7849339at2"/>
<organism evidence="1 2">
    <name type="scientific">Pararhizobium mangrovi</name>
    <dbReference type="NCBI Taxonomy" id="2590452"/>
    <lineage>
        <taxon>Bacteria</taxon>
        <taxon>Pseudomonadati</taxon>
        <taxon>Pseudomonadota</taxon>
        <taxon>Alphaproteobacteria</taxon>
        <taxon>Hyphomicrobiales</taxon>
        <taxon>Rhizobiaceae</taxon>
        <taxon>Rhizobium/Agrobacterium group</taxon>
        <taxon>Pararhizobium</taxon>
    </lineage>
</organism>
<dbReference type="RefSeq" id="WP_141166889.1">
    <property type="nucleotide sequence ID" value="NZ_VHLH01000016.1"/>
</dbReference>
<gene>
    <name evidence="1" type="ORF">FJU11_09895</name>
</gene>
<dbReference type="EMBL" id="VHLH01000016">
    <property type="protein sequence ID" value="TPW28164.1"/>
    <property type="molecule type" value="Genomic_DNA"/>
</dbReference>
<protein>
    <recommendedName>
        <fullName evidence="3">DeoR C-terminal sensor domain-containing protein</fullName>
    </recommendedName>
</protein>
<comment type="caution">
    <text evidence="1">The sequence shown here is derived from an EMBL/GenBank/DDBJ whole genome shotgun (WGS) entry which is preliminary data.</text>
</comment>
<reference evidence="1 2" key="1">
    <citation type="submission" date="2019-06" db="EMBL/GenBank/DDBJ databases">
        <authorList>
            <person name="Li M."/>
        </authorList>
    </citation>
    <scope>NUCLEOTIDE SEQUENCE [LARGE SCALE GENOMIC DNA]</scope>
    <source>
        <strain evidence="1 2">BGMRC6574</strain>
    </source>
</reference>
<evidence type="ECO:0000313" key="1">
    <source>
        <dbReference type="EMBL" id="TPW28164.1"/>
    </source>
</evidence>
<proteinExistence type="predicted"/>
<evidence type="ECO:0008006" key="3">
    <source>
        <dbReference type="Google" id="ProtNLM"/>
    </source>
</evidence>
<dbReference type="AlphaFoldDB" id="A0A506U513"/>
<accession>A0A506U513</accession>